<dbReference type="EMBL" id="MSFM01000004">
    <property type="protein sequence ID" value="PKY05985.1"/>
    <property type="molecule type" value="Genomic_DNA"/>
</dbReference>
<evidence type="ECO:0000259" key="13">
    <source>
        <dbReference type="PROSITE" id="PS50929"/>
    </source>
</evidence>
<evidence type="ECO:0000256" key="8">
    <source>
        <dbReference type="ARBA" id="ARBA00022989"/>
    </source>
</evidence>
<evidence type="ECO:0000256" key="11">
    <source>
        <dbReference type="SAM" id="Phobius"/>
    </source>
</evidence>
<dbReference type="PROSITE" id="PS00211">
    <property type="entry name" value="ABC_TRANSPORTER_1"/>
    <property type="match status" value="1"/>
</dbReference>
<keyword evidence="15" id="KW-1185">Reference proteome</keyword>
<gene>
    <name evidence="14" type="ORF">P168DRAFT_266870</name>
</gene>
<feature type="domain" description="ABC transmembrane type-1" evidence="13">
    <location>
        <begin position="922"/>
        <end position="1205"/>
    </location>
</feature>
<dbReference type="GeneID" id="36542525"/>
<dbReference type="InterPro" id="IPR011527">
    <property type="entry name" value="ABC1_TM_dom"/>
</dbReference>
<comment type="caution">
    <text evidence="14">The sequence shown here is derived from an EMBL/GenBank/DDBJ whole genome shotgun (WGS) entry which is preliminary data.</text>
</comment>
<evidence type="ECO:0000256" key="3">
    <source>
        <dbReference type="ARBA" id="ARBA00022448"/>
    </source>
</evidence>
<dbReference type="Proteomes" id="UP000234254">
    <property type="component" value="Unassembled WGS sequence"/>
</dbReference>
<reference evidence="14" key="1">
    <citation type="submission" date="2016-12" db="EMBL/GenBank/DDBJ databases">
        <title>The genomes of Aspergillus section Nigri reveals drivers in fungal speciation.</title>
        <authorList>
            <consortium name="DOE Joint Genome Institute"/>
            <person name="Vesth T.C."/>
            <person name="Nybo J."/>
            <person name="Theobald S."/>
            <person name="Brandl J."/>
            <person name="Frisvad J.C."/>
            <person name="Nielsen K.F."/>
            <person name="Lyhne E.K."/>
            <person name="Kogle M.E."/>
            <person name="Kuo A."/>
            <person name="Riley R."/>
            <person name="Clum A."/>
            <person name="Nolan M."/>
            <person name="Lipzen A."/>
            <person name="Salamov A."/>
            <person name="Henrissat B."/>
            <person name="Wiebenga A."/>
            <person name="De vries R.P."/>
            <person name="Grigoriev I.V."/>
            <person name="Mortensen U.H."/>
            <person name="Andersen M.R."/>
            <person name="Baker S.E."/>
        </authorList>
    </citation>
    <scope>NUCLEOTIDE SEQUENCE</scope>
    <source>
        <strain evidence="14">IBT 28561</strain>
    </source>
</reference>
<feature type="transmembrane region" description="Helical" evidence="11">
    <location>
        <begin position="123"/>
        <end position="144"/>
    </location>
</feature>
<dbReference type="GO" id="GO:0005524">
    <property type="term" value="F:ATP binding"/>
    <property type="evidence" value="ECO:0007669"/>
    <property type="project" value="UniProtKB-KW"/>
</dbReference>
<feature type="transmembrane region" description="Helical" evidence="11">
    <location>
        <begin position="1149"/>
        <end position="1170"/>
    </location>
</feature>
<dbReference type="SMART" id="SM00382">
    <property type="entry name" value="AAA"/>
    <property type="match status" value="2"/>
</dbReference>
<dbReference type="InterPro" id="IPR036640">
    <property type="entry name" value="ABC1_TM_sf"/>
</dbReference>
<evidence type="ECO:0000256" key="7">
    <source>
        <dbReference type="ARBA" id="ARBA00022840"/>
    </source>
</evidence>
<dbReference type="SUPFAM" id="SSF52540">
    <property type="entry name" value="P-loop containing nucleoside triphosphate hydrolases"/>
    <property type="match status" value="2"/>
</dbReference>
<evidence type="ECO:0000256" key="6">
    <source>
        <dbReference type="ARBA" id="ARBA00022741"/>
    </source>
</evidence>
<feature type="transmembrane region" description="Helical" evidence="11">
    <location>
        <begin position="156"/>
        <end position="177"/>
    </location>
</feature>
<dbReference type="GO" id="GO:0005737">
    <property type="term" value="C:cytoplasm"/>
    <property type="evidence" value="ECO:0007669"/>
    <property type="project" value="UniProtKB-ARBA"/>
</dbReference>
<dbReference type="PROSITE" id="PS50893">
    <property type="entry name" value="ABC_TRANSPORTER_2"/>
    <property type="match status" value="2"/>
</dbReference>
<evidence type="ECO:0000313" key="14">
    <source>
        <dbReference type="EMBL" id="PKY05985.1"/>
    </source>
</evidence>
<comment type="similarity">
    <text evidence="2">Belongs to the ABC transporter superfamily. ABCC family. Conjugate transporter (TC 3.A.1.208) subfamily.</text>
</comment>
<keyword evidence="3" id="KW-0813">Transport</keyword>
<feature type="transmembrane region" description="Helical" evidence="11">
    <location>
        <begin position="262"/>
        <end position="284"/>
    </location>
</feature>
<dbReference type="InterPro" id="IPR050173">
    <property type="entry name" value="ABC_transporter_C-like"/>
</dbReference>
<feature type="transmembrane region" description="Helical" evidence="11">
    <location>
        <begin position="917"/>
        <end position="942"/>
    </location>
</feature>
<feature type="transmembrane region" description="Helical" evidence="11">
    <location>
        <begin position="422"/>
        <end position="442"/>
    </location>
</feature>
<feature type="region of interest" description="Disordered" evidence="10">
    <location>
        <begin position="866"/>
        <end position="890"/>
    </location>
</feature>
<feature type="transmembrane region" description="Helical" evidence="11">
    <location>
        <begin position="962"/>
        <end position="988"/>
    </location>
</feature>
<evidence type="ECO:0000256" key="4">
    <source>
        <dbReference type="ARBA" id="ARBA00022692"/>
    </source>
</evidence>
<keyword evidence="6" id="KW-0547">Nucleotide-binding</keyword>
<keyword evidence="9 11" id="KW-0472">Membrane</keyword>
<organism evidence="14 15">
    <name type="scientific">Aspergillus campestris (strain IBT 28561)</name>
    <dbReference type="NCBI Taxonomy" id="1392248"/>
    <lineage>
        <taxon>Eukaryota</taxon>
        <taxon>Fungi</taxon>
        <taxon>Dikarya</taxon>
        <taxon>Ascomycota</taxon>
        <taxon>Pezizomycotina</taxon>
        <taxon>Eurotiomycetes</taxon>
        <taxon>Eurotiomycetidae</taxon>
        <taxon>Eurotiales</taxon>
        <taxon>Aspergillaceae</taxon>
        <taxon>Aspergillus</taxon>
        <taxon>Aspergillus subgen. Circumdati</taxon>
    </lineage>
</organism>
<dbReference type="RefSeq" id="XP_024694579.1">
    <property type="nucleotide sequence ID" value="XM_024835001.1"/>
</dbReference>
<feature type="transmembrane region" description="Helical" evidence="11">
    <location>
        <begin position="84"/>
        <end position="111"/>
    </location>
</feature>
<keyword evidence="4 11" id="KW-0812">Transmembrane</keyword>
<dbReference type="GO" id="GO:0016887">
    <property type="term" value="F:ATP hydrolysis activity"/>
    <property type="evidence" value="ECO:0007669"/>
    <property type="project" value="InterPro"/>
</dbReference>
<dbReference type="CDD" id="cd03250">
    <property type="entry name" value="ABCC_MRP_domain1"/>
    <property type="match status" value="1"/>
</dbReference>
<dbReference type="PANTHER" id="PTHR24223">
    <property type="entry name" value="ATP-BINDING CASSETTE SUB-FAMILY C"/>
    <property type="match status" value="1"/>
</dbReference>
<dbReference type="SUPFAM" id="SSF90123">
    <property type="entry name" value="ABC transporter transmembrane region"/>
    <property type="match status" value="2"/>
</dbReference>
<feature type="domain" description="ABC transmembrane type-1" evidence="13">
    <location>
        <begin position="263"/>
        <end position="565"/>
    </location>
</feature>
<dbReference type="GO" id="GO:0016020">
    <property type="term" value="C:membrane"/>
    <property type="evidence" value="ECO:0007669"/>
    <property type="project" value="UniProtKB-SubCell"/>
</dbReference>
<evidence type="ECO:0000256" key="2">
    <source>
        <dbReference type="ARBA" id="ARBA00009726"/>
    </source>
</evidence>
<evidence type="ECO:0000256" key="9">
    <source>
        <dbReference type="ARBA" id="ARBA00023136"/>
    </source>
</evidence>
<dbReference type="InterPro" id="IPR027417">
    <property type="entry name" value="P-loop_NTPase"/>
</dbReference>
<feature type="transmembrane region" description="Helical" evidence="11">
    <location>
        <begin position="502"/>
        <end position="526"/>
    </location>
</feature>
<keyword evidence="14" id="KW-0378">Hydrolase</keyword>
<proteinExistence type="inferred from homology"/>
<dbReference type="CDD" id="cd03244">
    <property type="entry name" value="ABCC_MRP_domain2"/>
    <property type="match status" value="1"/>
</dbReference>
<protein>
    <submittedName>
        <fullName evidence="14">P-loop containing nucleoside triphosphate hydrolase protein</fullName>
    </submittedName>
</protein>
<feature type="domain" description="ABC transporter" evidence="12">
    <location>
        <begin position="587"/>
        <end position="847"/>
    </location>
</feature>
<keyword evidence="5" id="KW-0677">Repeat</keyword>
<dbReference type="FunFam" id="1.20.1560.10:FF:000013">
    <property type="entry name" value="ABC transporter C family member 2"/>
    <property type="match status" value="1"/>
</dbReference>
<comment type="subcellular location">
    <subcellularLocation>
        <location evidence="1">Membrane</location>
        <topology evidence="1">Multi-pass membrane protein</topology>
    </subcellularLocation>
</comment>
<dbReference type="Pfam" id="PF00005">
    <property type="entry name" value="ABC_tran"/>
    <property type="match status" value="2"/>
</dbReference>
<sequence length="1527" mass="167112">MALNLDRLSVVAATLSFLLILACTVPAARKTICRLARKQQSIQLSTESGTALFAPQDSLQAYEDEDGVATKASLQAFSDGWQKVAIMVLSVVGFHLALALAALFCLQSVAFYTEPSCVQRYRLANYAFVASLLAAAIACMQISTSSSGGYSPTREIKNLLVSIIAIAILRAMIGAMIPRRPSVYHDGQVVDQQQSASMLGRYTYEWVSDLLHYIRRNKGLEIDCLPKLPFAVRAHALHAQLESVSHSCTLWRALVVQHSGTLILQAALSLITSVLSFGPQIALYGILRTLESRQPGESVAMSSWLWVAGLGAALVLSLGIESWLWWVIYSRLWLPIYEGLSALVFAKLMRCKDVKEKPPSKQSSEDAGGEDDGEQENRQSVINLATVDSKRIADFVMFNYLIPSCATRLLIAAGFLVHLIGWPSLLCGLSVFALVMPVNVLLTKRYSDSQERFMKATDKRAAAVAEVLHGIRQIKFAAMEQQWEDCIRGSRQAELNLLRRTLLYNTGLVSVWILGPMMMSAVSLTVYCLTNQELSPSVAFTTLSVFGSIESALASLPDLFSRGMEAKVSADRIDAYMASAEKTPHAVDVDAVSFHCASIAWPSETEPEQQCESSDRFILPQLDLRFPPKGFSVIAGKTGTGKSLILASILGECDVLAGSVAVPHAPSLEERFDHRAIQDNWIIDSAVAYVAQNPWTESASIRDNILFGLPFSNSRYLEAVFASGLHKDLTLLLDGDMTDIGANGINLSGGQRWRISFARALYSRAGILILDDIFSALDAETGRHVYEHGLTGVLGRDRTRILVTHHISLCLPRADYFVVLDNGSVSHAGPVEELADPSLAQLLHGLETETPVSPIEAITTDHEWSGRKRLSVDPSPAMPPSHIPRKFTQDEKRETGSVSAKVYATYLRKGSGKGSGLTLWPLVLLGGIMFNALSVSRSWWVGVWTSSTGQSHIAQTSTNSEVLFYLSVYVGLSVAACVVGTLRYFVLVHASLQSSRRMFEGLLATVLRAPPRWLDTVPVGRILNRFTSDIHLLDWRLGYDLGLFLYKALEFTGILVASVLVSPTILVLAAILLVPCLSISRFYLTAAREIKRLESTAKSPVMEQFGSSLTGLTTIRAYAKTQVYIREMYARIDRHAQTAWHLWLLNRWLALRMSVIGAVFSTTTAALVVYTPTISAAMAGFAISFALQYNYAISMGLRFYADLEMDMNATERVLEYSSMETEDQGGHDPPAAWPTRGHIEVDNLVAGYAADLPAVLNGLSFTVEPNQRVGVVGRTGSGKSSLTLALYRFLEARHGRIRIDGLDVSRMKLQALRSRLAIIPQDPVLFSGTLRSNLDPFGEHTDEELWNALERVHMVSFEDNRTLGSQHSTKSLTSSPTLASSWSSASSINSSAKPSFSGIASLNTAVSEGGSNLSQGERQLLCLARAIVSQPKIMILDEATSAVDMETDALIQRSIRTEFGRRASSLLVIAHRLSTIADFDRILVMDAGKAVEFGPPRKLLAIEGGVFRNLVENSGERALVEAIILRG</sequence>
<dbReference type="CDD" id="cd18596">
    <property type="entry name" value="ABC_6TM_VMR1_D1_like"/>
    <property type="match status" value="1"/>
</dbReference>
<dbReference type="Pfam" id="PF00664">
    <property type="entry name" value="ABC_membrane"/>
    <property type="match status" value="2"/>
</dbReference>
<dbReference type="CDD" id="cd18604">
    <property type="entry name" value="ABC_6TM_VMR1_D2_like"/>
    <property type="match status" value="1"/>
</dbReference>
<evidence type="ECO:0000313" key="15">
    <source>
        <dbReference type="Proteomes" id="UP000234254"/>
    </source>
</evidence>
<feature type="transmembrane region" description="Helical" evidence="11">
    <location>
        <begin position="398"/>
        <end position="416"/>
    </location>
</feature>
<dbReference type="PANTHER" id="PTHR24223:SF456">
    <property type="entry name" value="MULTIDRUG RESISTANCE-ASSOCIATED PROTEIN LETHAL(2)03659"/>
    <property type="match status" value="1"/>
</dbReference>
<evidence type="ECO:0000259" key="12">
    <source>
        <dbReference type="PROSITE" id="PS50893"/>
    </source>
</evidence>
<keyword evidence="7" id="KW-0067">ATP-binding</keyword>
<keyword evidence="8 11" id="KW-1133">Transmembrane helix</keyword>
<accession>A0A2I1D7Y8</accession>
<dbReference type="GO" id="GO:0140359">
    <property type="term" value="F:ABC-type transporter activity"/>
    <property type="evidence" value="ECO:0007669"/>
    <property type="project" value="InterPro"/>
</dbReference>
<feature type="domain" description="ABC transporter" evidence="12">
    <location>
        <begin position="1239"/>
        <end position="1512"/>
    </location>
</feature>
<evidence type="ECO:0000256" key="10">
    <source>
        <dbReference type="SAM" id="MobiDB-lite"/>
    </source>
</evidence>
<evidence type="ECO:0000256" key="5">
    <source>
        <dbReference type="ARBA" id="ARBA00022737"/>
    </source>
</evidence>
<dbReference type="PROSITE" id="PS50929">
    <property type="entry name" value="ABC_TM1F"/>
    <property type="match status" value="2"/>
</dbReference>
<feature type="transmembrane region" description="Helical" evidence="11">
    <location>
        <begin position="304"/>
        <end position="328"/>
    </location>
</feature>
<dbReference type="Gene3D" id="3.40.50.300">
    <property type="entry name" value="P-loop containing nucleotide triphosphate hydrolases"/>
    <property type="match status" value="2"/>
</dbReference>
<name>A0A2I1D7Y8_ASPC2</name>
<feature type="region of interest" description="Disordered" evidence="10">
    <location>
        <begin position="356"/>
        <end position="376"/>
    </location>
</feature>
<dbReference type="OrthoDB" id="6500128at2759"/>
<evidence type="ECO:0000256" key="1">
    <source>
        <dbReference type="ARBA" id="ARBA00004141"/>
    </source>
</evidence>
<dbReference type="VEuPathDB" id="FungiDB:P168DRAFT_266870"/>
<dbReference type="InterPro" id="IPR017871">
    <property type="entry name" value="ABC_transporter-like_CS"/>
</dbReference>
<dbReference type="Gene3D" id="1.20.1560.10">
    <property type="entry name" value="ABC transporter type 1, transmembrane domain"/>
    <property type="match status" value="2"/>
</dbReference>
<dbReference type="PROSITE" id="PS51257">
    <property type="entry name" value="PROKAR_LIPOPROTEIN"/>
    <property type="match status" value="1"/>
</dbReference>
<dbReference type="InterPro" id="IPR003593">
    <property type="entry name" value="AAA+_ATPase"/>
</dbReference>
<dbReference type="InterPro" id="IPR003439">
    <property type="entry name" value="ABC_transporter-like_ATP-bd"/>
</dbReference>